<organism evidence="13 14">
    <name type="scientific">Levilactobacillus bambusae</name>
    <dbReference type="NCBI Taxonomy" id="2024736"/>
    <lineage>
        <taxon>Bacteria</taxon>
        <taxon>Bacillati</taxon>
        <taxon>Bacillota</taxon>
        <taxon>Bacilli</taxon>
        <taxon>Lactobacillales</taxon>
        <taxon>Lactobacillaceae</taxon>
        <taxon>Levilactobacillus</taxon>
    </lineage>
</organism>
<reference evidence="13 14" key="1">
    <citation type="journal article" date="2018" name="Int. J. Syst. Evol. Microbiol.">
        <title>Lactobacillus bambusae sp. nov., isolated from a traditional fermented Ma-bamboo shoots of Taiwan.</title>
        <authorList>
            <person name="Wang L.-T."/>
        </authorList>
    </citation>
    <scope>NUCLEOTIDE SEQUENCE [LARGE SCALE GENOMIC DNA]</scope>
    <source>
        <strain evidence="13 14">BS-W1</strain>
    </source>
</reference>
<evidence type="ECO:0000259" key="12">
    <source>
        <dbReference type="SMART" id="SM00481"/>
    </source>
</evidence>
<feature type="domain" description="Polymerase/histidinol phosphatase N-terminal" evidence="12">
    <location>
        <begin position="4"/>
        <end position="71"/>
    </location>
</feature>
<sequence>MRVAPLQVMSSFSLLQSPTRLNDLVQAAKDRGYQTIALTDRNVLYGTVAFYHACQSAGVTPIIGLTLTTAGIIDETTLTDWVFLAKDFVGYQHLMKLSTAYQTREDETPLKLSELTALLGHLMVLTPADSEVTRQINVGQRQAVTHALQWLAEAADEASVYLGTSIDQSQALRDVLKQVAADTNTRVTALDPVDYLDADDAFSTTVLRAIDRGEVIANLGQASDVTGGHWLRSVTELSRRYDELNEQELLAQTGDIADQCHVELQFKSPQLPQYQTPGKTTSAEYLRDQCLQGLRTRLAHLDVDSQAYVDRLNHELEVIHRMGFDDYFLIVWDVMNFAHRSGITTGPGRGSAAGSLVAYVLRITDVDPIAYGLLFERFLNEERAQMPDIDLDIPDNRREEVLAYVHQKYGHERVAQIITFGTLAAKQALRDVGRTFGLAPYQQDQWSKAIPNVLHITLREAYAQSQPLKNLVADSQLNRLLFETAVKLEGLPRHYSTHAAGIVLSELPLIETVPLQTGSEELLMTQYTKDAVEEVGLLKMDFLGLRNLSIMANTLRMIKQETGRELDLSNVDLNDPQTLTLFQRGETNGVFQFESSGIKSVLRQLKPDSFELVAAVNALYRPGPMQNIETFIKRKAGQEVVSYPDPSLAPILGPTYGILVYQEQVMQVASVMGGFTLGQADLLRRAMSKKKKGTMDAMQKQFLAGAKRKGYPDGVARQTYDYIERFANYGFNRSHAIAYSKMAFEMAYLKAHFPGPFYAALLNSVLNNPTKTKTYLTEAKHHGVQVLPPDINRSQAYFSLADGQLLFGLSSVRGVRRDFLRDVLKQRQQNGPFKDLRDFITRIADKWRKPELIAGLIYAGAFDQFGANRAELIAVLPELISSIELSGNDVELFASLAPKIKSVPDFPLIEKLAKENEYLGAYLSGHPVEQYDSLRTKYQLNPVSELTPNSQVSLLVYVVKIRVIRTKKGDQMAFLTANDESGDISITLFPRTYNRVASWLQSEMVILVRGRVEQRKGLAVIADQLENAADLMPAPLSDGDRWFLRLDAEHERAVVMPKIQQIIRTNPGSTPVILFEPTTDRKWVLNASHSLSNDPKVKTQLQAILGEANVVYQEALAPNNH</sequence>
<dbReference type="Gene3D" id="1.10.10.1600">
    <property type="entry name" value="Bacterial DNA polymerase III alpha subunit, thumb domain"/>
    <property type="match status" value="1"/>
</dbReference>
<dbReference type="Proteomes" id="UP000245080">
    <property type="component" value="Unassembled WGS sequence"/>
</dbReference>
<comment type="caution">
    <text evidence="13">The sequence shown here is derived from an EMBL/GenBank/DDBJ whole genome shotgun (WGS) entry which is preliminary data.</text>
</comment>
<dbReference type="GO" id="GO:0008408">
    <property type="term" value="F:3'-5' exonuclease activity"/>
    <property type="evidence" value="ECO:0007669"/>
    <property type="project" value="InterPro"/>
</dbReference>
<dbReference type="EC" id="2.7.7.7" evidence="3"/>
<dbReference type="InterPro" id="IPR041931">
    <property type="entry name" value="DNA_pol3_alpha_thumb_dom"/>
</dbReference>
<keyword evidence="8" id="KW-0239">DNA-directed DNA polymerase</keyword>
<evidence type="ECO:0000256" key="5">
    <source>
        <dbReference type="ARBA" id="ARBA00022679"/>
    </source>
</evidence>
<comment type="catalytic activity">
    <reaction evidence="11">
        <text>DNA(n) + a 2'-deoxyribonucleoside 5'-triphosphate = DNA(n+1) + diphosphate</text>
        <dbReference type="Rhea" id="RHEA:22508"/>
        <dbReference type="Rhea" id="RHEA-COMP:17339"/>
        <dbReference type="Rhea" id="RHEA-COMP:17340"/>
        <dbReference type="ChEBI" id="CHEBI:33019"/>
        <dbReference type="ChEBI" id="CHEBI:61560"/>
        <dbReference type="ChEBI" id="CHEBI:173112"/>
        <dbReference type="EC" id="2.7.7.7"/>
    </reaction>
</comment>
<dbReference type="InterPro" id="IPR004805">
    <property type="entry name" value="DnaE2/DnaE/PolC"/>
</dbReference>
<keyword evidence="5" id="KW-0808">Transferase</keyword>
<evidence type="ECO:0000256" key="2">
    <source>
        <dbReference type="ARBA" id="ARBA00009496"/>
    </source>
</evidence>
<keyword evidence="14" id="KW-1185">Reference proteome</keyword>
<accession>A0A2V1N4W3</accession>
<evidence type="ECO:0000256" key="10">
    <source>
        <dbReference type="ARBA" id="ARBA00026073"/>
    </source>
</evidence>
<comment type="similarity">
    <text evidence="2">Belongs to the DNA polymerase type-C family. DnaE subfamily.</text>
</comment>
<dbReference type="CDD" id="cd04485">
    <property type="entry name" value="DnaE_OBF"/>
    <property type="match status" value="1"/>
</dbReference>
<dbReference type="InterPro" id="IPR029460">
    <property type="entry name" value="DNAPol_HHH"/>
</dbReference>
<comment type="subcellular location">
    <subcellularLocation>
        <location evidence="1">Cytoplasm</location>
    </subcellularLocation>
</comment>
<dbReference type="PANTHER" id="PTHR32294">
    <property type="entry name" value="DNA POLYMERASE III SUBUNIT ALPHA"/>
    <property type="match status" value="1"/>
</dbReference>
<dbReference type="Pfam" id="PF14579">
    <property type="entry name" value="HHH_6"/>
    <property type="match status" value="1"/>
</dbReference>
<protein>
    <recommendedName>
        <fullName evidence="4">DNA polymerase III subunit alpha</fullName>
        <ecNumber evidence="3">2.7.7.7</ecNumber>
    </recommendedName>
</protein>
<keyword evidence="7" id="KW-0235">DNA replication</keyword>
<dbReference type="CDD" id="cd07431">
    <property type="entry name" value="PHP_PolIIIA"/>
    <property type="match status" value="1"/>
</dbReference>
<dbReference type="InterPro" id="IPR040982">
    <property type="entry name" value="DNA_pol3_finger"/>
</dbReference>
<dbReference type="GO" id="GO:0005737">
    <property type="term" value="C:cytoplasm"/>
    <property type="evidence" value="ECO:0007669"/>
    <property type="project" value="UniProtKB-SubCell"/>
</dbReference>
<dbReference type="GO" id="GO:0003676">
    <property type="term" value="F:nucleic acid binding"/>
    <property type="evidence" value="ECO:0007669"/>
    <property type="project" value="InterPro"/>
</dbReference>
<keyword evidence="6" id="KW-0548">Nucleotidyltransferase</keyword>
<gene>
    <name evidence="13" type="ORF">DCM90_01025</name>
</gene>
<dbReference type="InterPro" id="IPR012340">
    <property type="entry name" value="NA-bd_OB-fold"/>
</dbReference>
<dbReference type="InterPro" id="IPR003141">
    <property type="entry name" value="Pol/His_phosphatase_N"/>
</dbReference>
<dbReference type="AlphaFoldDB" id="A0A2V1N4W3"/>
<dbReference type="NCBIfam" id="TIGR00594">
    <property type="entry name" value="polc"/>
    <property type="match status" value="1"/>
</dbReference>
<dbReference type="RefSeq" id="WP_109249503.1">
    <property type="nucleotide sequence ID" value="NZ_QCXQ01000001.1"/>
</dbReference>
<evidence type="ECO:0000313" key="14">
    <source>
        <dbReference type="Proteomes" id="UP000245080"/>
    </source>
</evidence>
<evidence type="ECO:0000313" key="13">
    <source>
        <dbReference type="EMBL" id="PWG00790.1"/>
    </source>
</evidence>
<dbReference type="Gene3D" id="1.10.150.870">
    <property type="match status" value="1"/>
</dbReference>
<evidence type="ECO:0000256" key="1">
    <source>
        <dbReference type="ARBA" id="ARBA00004496"/>
    </source>
</evidence>
<evidence type="ECO:0000256" key="4">
    <source>
        <dbReference type="ARBA" id="ARBA00019114"/>
    </source>
</evidence>
<dbReference type="Pfam" id="PF17657">
    <property type="entry name" value="DNA_pol3_finger"/>
    <property type="match status" value="1"/>
</dbReference>
<evidence type="ECO:0000256" key="3">
    <source>
        <dbReference type="ARBA" id="ARBA00012417"/>
    </source>
</evidence>
<dbReference type="InterPro" id="IPR016195">
    <property type="entry name" value="Pol/histidinol_Pase-like"/>
</dbReference>
<dbReference type="InterPro" id="IPR004365">
    <property type="entry name" value="NA-bd_OB_tRNA"/>
</dbReference>
<dbReference type="OrthoDB" id="9803237at2"/>
<dbReference type="InterPro" id="IPR004013">
    <property type="entry name" value="PHP_dom"/>
</dbReference>
<dbReference type="Gene3D" id="3.20.20.140">
    <property type="entry name" value="Metal-dependent hydrolases"/>
    <property type="match status" value="1"/>
</dbReference>
<evidence type="ECO:0000256" key="6">
    <source>
        <dbReference type="ARBA" id="ARBA00022695"/>
    </source>
</evidence>
<dbReference type="InterPro" id="IPR011708">
    <property type="entry name" value="DNA_pol3_alpha_NTPase_dom"/>
</dbReference>
<dbReference type="EMBL" id="QCXQ01000001">
    <property type="protein sequence ID" value="PWG00790.1"/>
    <property type="molecule type" value="Genomic_DNA"/>
</dbReference>
<dbReference type="GO" id="GO:0006260">
    <property type="term" value="P:DNA replication"/>
    <property type="evidence" value="ECO:0007669"/>
    <property type="project" value="UniProtKB-KW"/>
</dbReference>
<dbReference type="Pfam" id="PF02811">
    <property type="entry name" value="PHP"/>
    <property type="match status" value="1"/>
</dbReference>
<comment type="subunit">
    <text evidence="10">DNA polymerase III contains a core (composed of alpha, epsilon and theta chains) that associates with a tau subunit. This core dimerizes to form the POLIII' complex. PolIII' associates with the gamma complex (composed of gamma, delta, delta', psi and chi chains) and with the beta chain to form the complete DNA polymerase III complex.</text>
</comment>
<comment type="function">
    <text evidence="9">DNA polymerase III is a complex, multichain enzyme responsible for most of the replicative synthesis in bacteria. This DNA polymerase also exhibits 3' to 5' exonuclease activity. The alpha chain is the DNA polymerase.</text>
</comment>
<evidence type="ECO:0000256" key="9">
    <source>
        <dbReference type="ARBA" id="ARBA00025611"/>
    </source>
</evidence>
<dbReference type="PANTHER" id="PTHR32294:SF0">
    <property type="entry name" value="DNA POLYMERASE III SUBUNIT ALPHA"/>
    <property type="match status" value="1"/>
</dbReference>
<dbReference type="SUPFAM" id="SSF89550">
    <property type="entry name" value="PHP domain-like"/>
    <property type="match status" value="1"/>
</dbReference>
<name>A0A2V1N4W3_9LACO</name>
<evidence type="ECO:0000256" key="8">
    <source>
        <dbReference type="ARBA" id="ARBA00022932"/>
    </source>
</evidence>
<evidence type="ECO:0000256" key="7">
    <source>
        <dbReference type="ARBA" id="ARBA00022705"/>
    </source>
</evidence>
<proteinExistence type="inferred from homology"/>
<dbReference type="SMART" id="SM00481">
    <property type="entry name" value="POLIIIAc"/>
    <property type="match status" value="1"/>
</dbReference>
<dbReference type="NCBIfam" id="NF004226">
    <property type="entry name" value="PRK05673.1"/>
    <property type="match status" value="1"/>
</dbReference>
<dbReference type="Pfam" id="PF01336">
    <property type="entry name" value="tRNA_anti-codon"/>
    <property type="match status" value="1"/>
</dbReference>
<dbReference type="Gene3D" id="2.40.50.140">
    <property type="entry name" value="Nucleic acid-binding proteins"/>
    <property type="match status" value="1"/>
</dbReference>
<dbReference type="Pfam" id="PF07733">
    <property type="entry name" value="DNA_pol3_alpha"/>
    <property type="match status" value="1"/>
</dbReference>
<evidence type="ECO:0000256" key="11">
    <source>
        <dbReference type="ARBA" id="ARBA00049244"/>
    </source>
</evidence>
<dbReference type="GO" id="GO:0003887">
    <property type="term" value="F:DNA-directed DNA polymerase activity"/>
    <property type="evidence" value="ECO:0007669"/>
    <property type="project" value="UniProtKB-KW"/>
</dbReference>